<name>A0A8H3VEU0_VENIN</name>
<sequence>MTSNSTISTPLPASISPESLISALHNHDLYFKLVDTDLISAKLTSGDPTKPGDVCVYAVTSKSHTSDYEITNKPDGIDTSASIKTPVGTLVVRLKWRVGEGKLTEDIEIEANYLMRKMAKGGTEKNAAESHQRFFGELAKA</sequence>
<evidence type="ECO:0000313" key="1">
    <source>
        <dbReference type="EMBL" id="KAE9986242.1"/>
    </source>
</evidence>
<accession>A0A8H3VEU0</accession>
<proteinExistence type="predicted"/>
<protein>
    <submittedName>
        <fullName evidence="1">Uncharacterized protein</fullName>
    </submittedName>
</protein>
<dbReference type="AlphaFoldDB" id="A0A8H3VEU0"/>
<organism evidence="1 2">
    <name type="scientific">Venturia inaequalis</name>
    <name type="common">Apple scab fungus</name>
    <dbReference type="NCBI Taxonomy" id="5025"/>
    <lineage>
        <taxon>Eukaryota</taxon>
        <taxon>Fungi</taxon>
        <taxon>Dikarya</taxon>
        <taxon>Ascomycota</taxon>
        <taxon>Pezizomycotina</taxon>
        <taxon>Dothideomycetes</taxon>
        <taxon>Pleosporomycetidae</taxon>
        <taxon>Venturiales</taxon>
        <taxon>Venturiaceae</taxon>
        <taxon>Venturia</taxon>
    </lineage>
</organism>
<comment type="caution">
    <text evidence="1">The sequence shown here is derived from an EMBL/GenBank/DDBJ whole genome shotgun (WGS) entry which is preliminary data.</text>
</comment>
<evidence type="ECO:0000313" key="2">
    <source>
        <dbReference type="Proteomes" id="UP000447873"/>
    </source>
</evidence>
<dbReference type="EMBL" id="WNWS01000033">
    <property type="protein sequence ID" value="KAE9986242.1"/>
    <property type="molecule type" value="Genomic_DNA"/>
</dbReference>
<reference evidence="1 2" key="1">
    <citation type="submission" date="2018-12" db="EMBL/GenBank/DDBJ databases">
        <title>Venturia inaequalis Genome Resource.</title>
        <authorList>
            <person name="Lichtner F.J."/>
        </authorList>
    </citation>
    <scope>NUCLEOTIDE SEQUENCE [LARGE SCALE GENOMIC DNA]</scope>
    <source>
        <strain evidence="1 2">120213</strain>
    </source>
</reference>
<gene>
    <name evidence="1" type="ORF">EG328_006245</name>
</gene>
<dbReference type="Proteomes" id="UP000447873">
    <property type="component" value="Unassembled WGS sequence"/>
</dbReference>